<dbReference type="EMBL" id="CADEHS020000544">
    <property type="protein sequence ID" value="CAG9953779.1"/>
    <property type="molecule type" value="Genomic_DNA"/>
</dbReference>
<evidence type="ECO:0000313" key="2">
    <source>
        <dbReference type="Proteomes" id="UP000836387"/>
    </source>
</evidence>
<keyword evidence="2" id="KW-1185">Reference proteome</keyword>
<reference evidence="1" key="1">
    <citation type="submission" date="2020-04" db="EMBL/GenBank/DDBJ databases">
        <authorList>
            <person name="Broberg M."/>
        </authorList>
    </citation>
    <scope>NUCLEOTIDE SEQUENCE</scope>
</reference>
<accession>A0ACA9UMF9</accession>
<proteinExistence type="predicted"/>
<sequence>MASASPRAPHHQNVIVRTLPNVTPEEREAIFRDVEYNIFNFPAALLSVDFLTDSGTSAMTDVQWAALMRGDESYGRNHGYYCLLDAFRDIFERGSNQRRLVHTITMESADISFYREVVLPPHQGGFANGGIHQLERPNFFIVPQGRCAESLLFSSLGDAIAKTSPDSKPLTIISNGFFDTTAANAKMAGFELQVFTNPALQTPFPPELIGKRNEFKGNLDITAAEAFLENNQVTMILLTITNNWAAGQPVSMTNIRKTARQAKKHDVPLFFDACRFAENAFFIQKFEDGFSGRSISEIVQEIFGYADGFTISLKKDGLANMGGVLCFHDGRLFARRYQGIGLIMKERQLICYGNDAYGGMSGRDLMAATAGLYETTKASFLATRVYQVQSFAQKLLANGVPVLSPPGGHAVFLDMNEFFRGCDRDPELFSSVGFTLELIKDYGIRAIESGPFAWECDKKTPEERAKIPDLVRFAVPRNVLSDEHIDYAVAAIKALHKRRHTIPNVLITRGKDTHLRHFHVGMKPVPVSKAINKSFVAEAERQLANLSLAVGQSQGLRERLHRMGYKLNGRISPSFRVYPNFGFEIGPSFGIGPSFRIHPGASLLLTLPLYSV</sequence>
<dbReference type="Proteomes" id="UP000836387">
    <property type="component" value="Unassembled WGS sequence"/>
</dbReference>
<evidence type="ECO:0000313" key="1">
    <source>
        <dbReference type="EMBL" id="CAG9953779.1"/>
    </source>
</evidence>
<comment type="caution">
    <text evidence="1">The sequence shown here is derived from an EMBL/GenBank/DDBJ whole genome shotgun (WGS) entry which is preliminary data.</text>
</comment>
<gene>
    <name evidence="1" type="ORF">CRV2_00019700</name>
</gene>
<reference evidence="1" key="2">
    <citation type="submission" date="2021-10" db="EMBL/GenBank/DDBJ databases">
        <authorList>
            <person name="Piombo E."/>
        </authorList>
    </citation>
    <scope>NUCLEOTIDE SEQUENCE</scope>
</reference>
<organism evidence="1 2">
    <name type="scientific">Clonostachys rosea f. rosea IK726</name>
    <dbReference type="NCBI Taxonomy" id="1349383"/>
    <lineage>
        <taxon>Eukaryota</taxon>
        <taxon>Fungi</taxon>
        <taxon>Dikarya</taxon>
        <taxon>Ascomycota</taxon>
        <taxon>Pezizomycotina</taxon>
        <taxon>Sordariomycetes</taxon>
        <taxon>Hypocreomycetidae</taxon>
        <taxon>Hypocreales</taxon>
        <taxon>Bionectriaceae</taxon>
        <taxon>Clonostachys</taxon>
    </lineage>
</organism>
<protein>
    <submittedName>
        <fullName evidence="1">Uncharacterized protein</fullName>
    </submittedName>
</protein>
<name>A0ACA9UMF9_BIOOC</name>